<dbReference type="PANTHER" id="PTHR40627:SF4">
    <property type="entry name" value="PRENYLTRANSFERASE ASQH1-RELATED"/>
    <property type="match status" value="1"/>
</dbReference>
<accession>A0ABR0TND5</accession>
<evidence type="ECO:0008006" key="5">
    <source>
        <dbReference type="Google" id="ProtNLM"/>
    </source>
</evidence>
<evidence type="ECO:0000313" key="3">
    <source>
        <dbReference type="EMBL" id="KAK6005953.1"/>
    </source>
</evidence>
<protein>
    <recommendedName>
        <fullName evidence="5">Aromatic prenyltransferase</fullName>
    </recommendedName>
</protein>
<dbReference type="Proteomes" id="UP001341245">
    <property type="component" value="Unassembled WGS sequence"/>
</dbReference>
<evidence type="ECO:0000256" key="1">
    <source>
        <dbReference type="ARBA" id="ARBA00010209"/>
    </source>
</evidence>
<comment type="caution">
    <text evidence="3">The sequence shown here is derived from an EMBL/GenBank/DDBJ whole genome shotgun (WGS) entry which is preliminary data.</text>
</comment>
<dbReference type="PANTHER" id="PTHR40627">
    <property type="entry name" value="INDOLE PRENYLTRANSFERASE TDIB-RELATED"/>
    <property type="match status" value="1"/>
</dbReference>
<proteinExistence type="inferred from homology"/>
<dbReference type="PIRSF" id="PIRSF000509">
    <property type="entry name" value="Trp_DMAT"/>
    <property type="match status" value="1"/>
</dbReference>
<dbReference type="InterPro" id="IPR033964">
    <property type="entry name" value="ABBA"/>
</dbReference>
<dbReference type="InterPro" id="IPR017795">
    <property type="entry name" value="ABBA_NscD-like"/>
</dbReference>
<sequence>MAATPQTQPTHTPPHLLRVGVDRIDGDITSNRILPFHPDLSVWERVNSELSDFENEHHRFWWRQHTGKALAVLLQNAAYSQDLQYRDLKFFAQVVAPALGVSQGIAGSKDLQWPSFMTDDGTPLELSWDWGTKNSSPTIRYSIEPISVQAGTTQDLLNLEAGPLFKKKLTRAIPEARLEWYDHFEPFFNVHKDHQSHLLEDRTDHNTSVFYAFDLSPREVTAKVYFFPKIRGNLCNQPSLEVLSQAIQTAPYATQERLDAWNMFYDFATEAANKNLEHEMLAIDLIDPFESRIKVYFRCRETTFNSVINMMTLGHKIETPELNQGLRDLATLWTCLFGVDDLDQPLSGVDHRTAGILYNVEFKLGDKRPVAKIYLPVRHYASSDAEIIRSLDGFFRCKQRHSYMPAYIRAMSTLL</sequence>
<dbReference type="CDD" id="cd13929">
    <property type="entry name" value="PT-DMATS_CymD"/>
    <property type="match status" value="1"/>
</dbReference>
<evidence type="ECO:0000256" key="2">
    <source>
        <dbReference type="ARBA" id="ARBA00022679"/>
    </source>
</evidence>
<dbReference type="Pfam" id="PF11991">
    <property type="entry name" value="Trp_DMAT"/>
    <property type="match status" value="1"/>
</dbReference>
<keyword evidence="2" id="KW-0808">Transferase</keyword>
<keyword evidence="4" id="KW-1185">Reference proteome</keyword>
<dbReference type="NCBIfam" id="TIGR03429">
    <property type="entry name" value="arom_pren_DMATS"/>
    <property type="match status" value="1"/>
</dbReference>
<dbReference type="EMBL" id="JASGXD010000004">
    <property type="protein sequence ID" value="KAK6005953.1"/>
    <property type="molecule type" value="Genomic_DNA"/>
</dbReference>
<dbReference type="SFLD" id="SFLDS00036">
    <property type="entry name" value="Aromatic_Prenyltransferase"/>
    <property type="match status" value="1"/>
</dbReference>
<organism evidence="3 4">
    <name type="scientific">Aureobasidium pullulans</name>
    <name type="common">Black yeast</name>
    <name type="synonym">Pullularia pullulans</name>
    <dbReference type="NCBI Taxonomy" id="5580"/>
    <lineage>
        <taxon>Eukaryota</taxon>
        <taxon>Fungi</taxon>
        <taxon>Dikarya</taxon>
        <taxon>Ascomycota</taxon>
        <taxon>Pezizomycotina</taxon>
        <taxon>Dothideomycetes</taxon>
        <taxon>Dothideomycetidae</taxon>
        <taxon>Dothideales</taxon>
        <taxon>Saccotheciaceae</taxon>
        <taxon>Aureobasidium</taxon>
    </lineage>
</organism>
<evidence type="ECO:0000313" key="4">
    <source>
        <dbReference type="Proteomes" id="UP001341245"/>
    </source>
</evidence>
<reference evidence="3 4" key="1">
    <citation type="submission" date="2023-11" db="EMBL/GenBank/DDBJ databases">
        <title>Draft genome sequence and annotation of the polyextremotolerant black yeast-like fungus Aureobasidium pullulans NRRL 62042.</title>
        <authorList>
            <person name="Dielentheis-Frenken M.R.E."/>
            <person name="Wibberg D."/>
            <person name="Blank L.M."/>
            <person name="Tiso T."/>
        </authorList>
    </citation>
    <scope>NUCLEOTIDE SEQUENCE [LARGE SCALE GENOMIC DNA]</scope>
    <source>
        <strain evidence="3 4">NRRL 62042</strain>
    </source>
</reference>
<name>A0ABR0TND5_AURPU</name>
<comment type="similarity">
    <text evidence="1">Belongs to the tryptophan dimethylallyltransferase family.</text>
</comment>
<gene>
    <name evidence="3" type="ORF">QM012_006363</name>
</gene>
<dbReference type="InterPro" id="IPR012148">
    <property type="entry name" value="ABBA_DMATS-like"/>
</dbReference>